<keyword evidence="3 9" id="KW-0812">Transmembrane</keyword>
<feature type="region of interest" description="Disordered" evidence="10">
    <location>
        <begin position="337"/>
        <end position="411"/>
    </location>
</feature>
<dbReference type="GO" id="GO:0005886">
    <property type="term" value="C:plasma membrane"/>
    <property type="evidence" value="ECO:0007669"/>
    <property type="project" value="TreeGrafter"/>
</dbReference>
<dbReference type="GO" id="GO:0015250">
    <property type="term" value="F:water channel activity"/>
    <property type="evidence" value="ECO:0007669"/>
    <property type="project" value="TreeGrafter"/>
</dbReference>
<feature type="transmembrane region" description="Helical" evidence="11">
    <location>
        <begin position="239"/>
        <end position="262"/>
    </location>
</feature>
<dbReference type="Proteomes" id="UP000249363">
    <property type="component" value="Unassembled WGS sequence"/>
</dbReference>
<evidence type="ECO:0000256" key="6">
    <source>
        <dbReference type="ARBA" id="ARBA00023136"/>
    </source>
</evidence>
<accession>A0A364L9E5</accession>
<evidence type="ECO:0000256" key="2">
    <source>
        <dbReference type="ARBA" id="ARBA00006175"/>
    </source>
</evidence>
<evidence type="ECO:0000256" key="5">
    <source>
        <dbReference type="ARBA" id="ARBA00022989"/>
    </source>
</evidence>
<dbReference type="Pfam" id="PF00230">
    <property type="entry name" value="MIP"/>
    <property type="match status" value="1"/>
</dbReference>
<evidence type="ECO:0000313" key="12">
    <source>
        <dbReference type="EMBL" id="RAO72434.1"/>
    </source>
</evidence>
<dbReference type="RefSeq" id="XP_040736948.1">
    <property type="nucleotide sequence ID" value="XM_040881252.1"/>
</dbReference>
<dbReference type="SUPFAM" id="SSF81338">
    <property type="entry name" value="Aquaporin-like"/>
    <property type="match status" value="1"/>
</dbReference>
<dbReference type="InterPro" id="IPR023271">
    <property type="entry name" value="Aquaporin-like"/>
</dbReference>
<feature type="transmembrane region" description="Helical" evidence="11">
    <location>
        <begin position="132"/>
        <end position="151"/>
    </location>
</feature>
<comment type="catalytic activity">
    <reaction evidence="8">
        <text>H2O(in) = H2O(out)</text>
        <dbReference type="Rhea" id="RHEA:29667"/>
        <dbReference type="ChEBI" id="CHEBI:15377"/>
    </reaction>
</comment>
<comment type="caution">
    <text evidence="12">The sequence shown here is derived from an EMBL/GenBank/DDBJ whole genome shotgun (WGS) entry which is preliminary data.</text>
</comment>
<dbReference type="STRING" id="1196081.A0A364L9E5"/>
<keyword evidence="5 11" id="KW-1133">Transmembrane helix</keyword>
<dbReference type="GeneID" id="63797660"/>
<evidence type="ECO:0000256" key="1">
    <source>
        <dbReference type="ARBA" id="ARBA00004141"/>
    </source>
</evidence>
<proteinExistence type="inferred from homology"/>
<dbReference type="EMBL" id="MIKG01000019">
    <property type="protein sequence ID" value="RAO72434.1"/>
    <property type="molecule type" value="Genomic_DNA"/>
</dbReference>
<organism evidence="12 13">
    <name type="scientific">Talaromyces amestolkiae</name>
    <dbReference type="NCBI Taxonomy" id="1196081"/>
    <lineage>
        <taxon>Eukaryota</taxon>
        <taxon>Fungi</taxon>
        <taxon>Dikarya</taxon>
        <taxon>Ascomycota</taxon>
        <taxon>Pezizomycotina</taxon>
        <taxon>Eurotiomycetes</taxon>
        <taxon>Eurotiomycetidae</taxon>
        <taxon>Eurotiales</taxon>
        <taxon>Trichocomaceae</taxon>
        <taxon>Talaromyces</taxon>
        <taxon>Talaromyces sect. Talaromyces</taxon>
    </lineage>
</organism>
<evidence type="ECO:0000313" key="13">
    <source>
        <dbReference type="Proteomes" id="UP000249363"/>
    </source>
</evidence>
<evidence type="ECO:0000256" key="8">
    <source>
        <dbReference type="ARBA" id="ARBA00034651"/>
    </source>
</evidence>
<evidence type="ECO:0000256" key="3">
    <source>
        <dbReference type="ARBA" id="ARBA00022692"/>
    </source>
</evidence>
<evidence type="ECO:0000256" key="9">
    <source>
        <dbReference type="RuleBase" id="RU000477"/>
    </source>
</evidence>
<feature type="transmembrane region" description="Helical" evidence="11">
    <location>
        <begin position="171"/>
        <end position="190"/>
    </location>
</feature>
<feature type="transmembrane region" description="Helical" evidence="11">
    <location>
        <begin position="197"/>
        <end position="219"/>
    </location>
</feature>
<reference evidence="12 13" key="1">
    <citation type="journal article" date="2017" name="Biotechnol. Biofuels">
        <title>Differential beta-glucosidase expression as a function of carbon source availability in Talaromyces amestolkiae: a genomic and proteomic approach.</title>
        <authorList>
            <person name="de Eugenio L.I."/>
            <person name="Mendez-Liter J.A."/>
            <person name="Nieto-Dominguez M."/>
            <person name="Alonso L."/>
            <person name="Gil-Munoz J."/>
            <person name="Barriuso J."/>
            <person name="Prieto A."/>
            <person name="Martinez M.J."/>
        </authorList>
    </citation>
    <scope>NUCLEOTIDE SEQUENCE [LARGE SCALE GENOMIC DNA]</scope>
    <source>
        <strain evidence="12 13">CIB</strain>
    </source>
</reference>
<comment type="subcellular location">
    <subcellularLocation>
        <location evidence="1">Membrane</location>
        <topology evidence="1">Multi-pass membrane protein</topology>
    </subcellularLocation>
</comment>
<feature type="transmembrane region" description="Helical" evidence="11">
    <location>
        <begin position="109"/>
        <end position="127"/>
    </location>
</feature>
<evidence type="ECO:0000256" key="4">
    <source>
        <dbReference type="ARBA" id="ARBA00022737"/>
    </source>
</evidence>
<feature type="region of interest" description="Disordered" evidence="10">
    <location>
        <begin position="1"/>
        <end position="25"/>
    </location>
</feature>
<keyword evidence="6 11" id="KW-0472">Membrane</keyword>
<dbReference type="InterPro" id="IPR000425">
    <property type="entry name" value="MIP"/>
</dbReference>
<dbReference type="InterPro" id="IPR034294">
    <property type="entry name" value="Aquaporin_transptr"/>
</dbReference>
<dbReference type="PANTHER" id="PTHR19139:SF199">
    <property type="entry name" value="MIP17260P"/>
    <property type="match status" value="1"/>
</dbReference>
<feature type="compositionally biased region" description="Polar residues" evidence="10">
    <location>
        <begin position="362"/>
        <end position="397"/>
    </location>
</feature>
<protein>
    <recommendedName>
        <fullName evidence="14">Aquaporin</fullName>
    </recommendedName>
</protein>
<dbReference type="FunFam" id="1.20.1080.10:FF:000024">
    <property type="entry name" value="MIP aquaporin (Eurofung)"/>
    <property type="match status" value="1"/>
</dbReference>
<dbReference type="AlphaFoldDB" id="A0A364L9E5"/>
<evidence type="ECO:0000256" key="11">
    <source>
        <dbReference type="SAM" id="Phobius"/>
    </source>
</evidence>
<dbReference type="Gene3D" id="1.20.1080.10">
    <property type="entry name" value="Glycerol uptake facilitator protein"/>
    <property type="match status" value="1"/>
</dbReference>
<keyword evidence="13" id="KW-1185">Reference proteome</keyword>
<keyword evidence="7" id="KW-0325">Glycoprotein</keyword>
<evidence type="ECO:0000256" key="7">
    <source>
        <dbReference type="ARBA" id="ARBA00023180"/>
    </source>
</evidence>
<comment type="similarity">
    <text evidence="2 9">Belongs to the MIP/aquaporin (TC 1.A.8) family.</text>
</comment>
<keyword evidence="9" id="KW-0813">Transport</keyword>
<feature type="transmembrane region" description="Helical" evidence="11">
    <location>
        <begin position="44"/>
        <end position="63"/>
    </location>
</feature>
<name>A0A364L9E5_TALAM</name>
<evidence type="ECO:0008006" key="14">
    <source>
        <dbReference type="Google" id="ProtNLM"/>
    </source>
</evidence>
<evidence type="ECO:0000256" key="10">
    <source>
        <dbReference type="SAM" id="MobiDB-lite"/>
    </source>
</evidence>
<keyword evidence="4" id="KW-0677">Repeat</keyword>
<dbReference type="OrthoDB" id="3222at2759"/>
<gene>
    <name evidence="12" type="ORF">BHQ10_008446</name>
</gene>
<sequence>MGVLSSASRRSTQTDGGISRRSTGRQSGAQLPMLNIADNGRNNLVAVIGEFVGTFLFLFWSFAGTQISNTPMPPPGSYPNTNNLLFASLAFGFSLTVNVWAFYRVTGGLFNPSVTLALFLVGGLPAVRSVLIVIAQILGGLCAAAVVSALFPGPLNVATTLGGGTNTAQGLFIEMFLTAQLVFVIIMLAVVKHKSTFLAPIGIGLTFFLTELCGIYFTGGSLNFARSLGPAIVNRSFPHYFWIYFLGPLLGSALASGFYYLLNKMRYETCNPGQDADSIEAGPTKEANLSSSFDTGVPDTYDGGVGGNGVTGNVNGTGRAINGHQRNISEATAVSPGGYADTTDGSHKNDAAFSPTGHGEYQSATNTAAGQYGNTPVNQTPGTFNNQTTGNPRNSLNPVHERGESGHINQF</sequence>
<dbReference type="PRINTS" id="PR00783">
    <property type="entry name" value="MINTRINSICP"/>
</dbReference>
<dbReference type="PANTHER" id="PTHR19139">
    <property type="entry name" value="AQUAPORIN TRANSPORTER"/>
    <property type="match status" value="1"/>
</dbReference>